<comment type="caution">
    <text evidence="2">The sequence shown here is derived from an EMBL/GenBank/DDBJ whole genome shotgun (WGS) entry which is preliminary data.</text>
</comment>
<feature type="signal peptide" evidence="1">
    <location>
        <begin position="1"/>
        <end position="22"/>
    </location>
</feature>
<dbReference type="Proteomes" id="UP001252186">
    <property type="component" value="Unassembled WGS sequence"/>
</dbReference>
<evidence type="ECO:0000313" key="2">
    <source>
        <dbReference type="EMBL" id="MDT0552722.1"/>
    </source>
</evidence>
<accession>A0ABU2Y4U0</accession>
<gene>
    <name evidence="2" type="ORF">RM519_05640</name>
</gene>
<reference evidence="2 3" key="1">
    <citation type="submission" date="2023-09" db="EMBL/GenBank/DDBJ databases">
        <authorList>
            <person name="Rey-Velasco X."/>
        </authorList>
    </citation>
    <scope>NUCLEOTIDE SEQUENCE [LARGE SCALE GENOMIC DNA]</scope>
    <source>
        <strain evidence="2 3">P050</strain>
    </source>
</reference>
<organism evidence="2 3">
    <name type="scientific">Urechidicola vernalis</name>
    <dbReference type="NCBI Taxonomy" id="3075600"/>
    <lineage>
        <taxon>Bacteria</taxon>
        <taxon>Pseudomonadati</taxon>
        <taxon>Bacteroidota</taxon>
        <taxon>Flavobacteriia</taxon>
        <taxon>Flavobacteriales</taxon>
        <taxon>Flavobacteriaceae</taxon>
        <taxon>Urechidicola</taxon>
    </lineage>
</organism>
<proteinExistence type="predicted"/>
<feature type="chain" id="PRO_5046314895" description="Outer membrane protein beta-barrel domain-containing protein" evidence="1">
    <location>
        <begin position="23"/>
        <end position="193"/>
    </location>
</feature>
<keyword evidence="3" id="KW-1185">Reference proteome</keyword>
<dbReference type="EMBL" id="JAVRHV010000002">
    <property type="protein sequence ID" value="MDT0552722.1"/>
    <property type="molecule type" value="Genomic_DNA"/>
</dbReference>
<evidence type="ECO:0000313" key="3">
    <source>
        <dbReference type="Proteomes" id="UP001252186"/>
    </source>
</evidence>
<evidence type="ECO:0000256" key="1">
    <source>
        <dbReference type="SAM" id="SignalP"/>
    </source>
</evidence>
<name>A0ABU2Y4U0_9FLAO</name>
<evidence type="ECO:0008006" key="4">
    <source>
        <dbReference type="Google" id="ProtNLM"/>
    </source>
</evidence>
<sequence>MKKAFFYCVTLVFLFSSVVSIAQHETEEDTHKEQTEHSEHSELKKHSISAVLSHTNINSAKENRNGSNWIAAPSFCFNYNFNINHKWAIGLHNDIIVENIDLDHTHDGGDGVIRQRPISMAIMGTYKPLKYLAFLAGGGVELSKHEDFPVIRLGVEAPMHLPNNWEVFGSLTGDIGIDSYDSITFGIGFAKLF</sequence>
<keyword evidence="1" id="KW-0732">Signal</keyword>
<dbReference type="RefSeq" id="WP_311592651.1">
    <property type="nucleotide sequence ID" value="NZ_JAVRHV010000002.1"/>
</dbReference>
<protein>
    <recommendedName>
        <fullName evidence="4">Outer membrane protein beta-barrel domain-containing protein</fullName>
    </recommendedName>
</protein>